<dbReference type="EMBL" id="RBVA01000950">
    <property type="protein sequence ID" value="RMV85432.1"/>
    <property type="molecule type" value="Genomic_DNA"/>
</dbReference>
<dbReference type="Pfam" id="PF00202">
    <property type="entry name" value="Aminotran_3"/>
    <property type="match status" value="1"/>
</dbReference>
<organism evidence="4 5">
    <name type="scientific">Pseudomonas amygdali pv. tabaci</name>
    <name type="common">Pseudomonas syringae pv. tabaci</name>
    <dbReference type="NCBI Taxonomy" id="322"/>
    <lineage>
        <taxon>Bacteria</taxon>
        <taxon>Pseudomonadati</taxon>
        <taxon>Pseudomonadota</taxon>
        <taxon>Gammaproteobacteria</taxon>
        <taxon>Pseudomonadales</taxon>
        <taxon>Pseudomonadaceae</taxon>
        <taxon>Pseudomonas</taxon>
        <taxon>Pseudomonas amygdali</taxon>
    </lineage>
</organism>
<dbReference type="PANTHER" id="PTHR11986">
    <property type="entry name" value="AMINOTRANSFERASE CLASS III"/>
    <property type="match status" value="1"/>
</dbReference>
<keyword evidence="2 4" id="KW-0032">Aminotransferase</keyword>
<evidence type="ECO:0000256" key="3">
    <source>
        <dbReference type="ARBA" id="ARBA00022679"/>
    </source>
</evidence>
<reference evidence="4 5" key="1">
    <citation type="submission" date="2018-08" db="EMBL/GenBank/DDBJ databases">
        <title>Recombination of ecologically and evolutionarily significant loci maintains genetic cohesion in the Pseudomonas syringae species complex.</title>
        <authorList>
            <person name="Dillon M."/>
            <person name="Thakur S."/>
            <person name="Almeida R.N.D."/>
            <person name="Weir B.S."/>
            <person name="Guttman D.S."/>
        </authorList>
    </citation>
    <scope>NUCLEOTIDE SEQUENCE [LARGE SCALE GENOMIC DNA]</scope>
    <source>
        <strain evidence="4 5">ICMP 4525</strain>
    </source>
</reference>
<comment type="cofactor">
    <cofactor evidence="1">
        <name>pyridoxal 5'-phosphate</name>
        <dbReference type="ChEBI" id="CHEBI:597326"/>
    </cofactor>
</comment>
<dbReference type="InterPro" id="IPR050103">
    <property type="entry name" value="Class-III_PLP-dep_AT"/>
</dbReference>
<evidence type="ECO:0000313" key="5">
    <source>
        <dbReference type="Proteomes" id="UP000271531"/>
    </source>
</evidence>
<dbReference type="Gene3D" id="3.90.1150.10">
    <property type="entry name" value="Aspartate Aminotransferase, domain 1"/>
    <property type="match status" value="1"/>
</dbReference>
<gene>
    <name evidence="4" type="ORF">ALP03_04467</name>
</gene>
<protein>
    <submittedName>
        <fullName evidence="4">Ornithine aminotransferase</fullName>
    </submittedName>
</protein>
<sequence>MVNAVLDVVSDPAFCERVNELGQVAMDILRKRLQDCPAVAEVRGSGLMIGVEFTSSNYVAQTLIEAAHRNVLLAFCLSATRVLRVYPDATITRDDLEQGINSFCDAVDAAYRSIQ</sequence>
<dbReference type="PANTHER" id="PTHR11986:SF79">
    <property type="entry name" value="ACETYLORNITHINE AMINOTRANSFERASE, MITOCHONDRIAL"/>
    <property type="match status" value="1"/>
</dbReference>
<dbReference type="AlphaFoldDB" id="A0A3M6FYK2"/>
<name>A0A3M6FYK2_PSEAJ</name>
<proteinExistence type="predicted"/>
<dbReference type="Proteomes" id="UP000271531">
    <property type="component" value="Unassembled WGS sequence"/>
</dbReference>
<keyword evidence="3 4" id="KW-0808">Transferase</keyword>
<accession>A0A3M6FYK2</accession>
<dbReference type="GO" id="GO:0042802">
    <property type="term" value="F:identical protein binding"/>
    <property type="evidence" value="ECO:0007669"/>
    <property type="project" value="TreeGrafter"/>
</dbReference>
<evidence type="ECO:0000256" key="1">
    <source>
        <dbReference type="ARBA" id="ARBA00001933"/>
    </source>
</evidence>
<comment type="caution">
    <text evidence="4">The sequence shown here is derived from an EMBL/GenBank/DDBJ whole genome shotgun (WGS) entry which is preliminary data.</text>
</comment>
<dbReference type="GO" id="GO:0030170">
    <property type="term" value="F:pyridoxal phosphate binding"/>
    <property type="evidence" value="ECO:0007669"/>
    <property type="project" value="InterPro"/>
</dbReference>
<dbReference type="InterPro" id="IPR005814">
    <property type="entry name" value="Aminotrans_3"/>
</dbReference>
<dbReference type="InterPro" id="IPR015422">
    <property type="entry name" value="PyrdxlP-dep_Trfase_small"/>
</dbReference>
<evidence type="ECO:0000256" key="2">
    <source>
        <dbReference type="ARBA" id="ARBA00022576"/>
    </source>
</evidence>
<dbReference type="InterPro" id="IPR015424">
    <property type="entry name" value="PyrdxlP-dep_Trfase"/>
</dbReference>
<dbReference type="GO" id="GO:0008483">
    <property type="term" value="F:transaminase activity"/>
    <property type="evidence" value="ECO:0007669"/>
    <property type="project" value="UniProtKB-KW"/>
</dbReference>
<dbReference type="SUPFAM" id="SSF53383">
    <property type="entry name" value="PLP-dependent transferases"/>
    <property type="match status" value="1"/>
</dbReference>
<evidence type="ECO:0000313" key="4">
    <source>
        <dbReference type="EMBL" id="RMV85432.1"/>
    </source>
</evidence>